<dbReference type="PROSITE" id="PS00198">
    <property type="entry name" value="4FE4S_FER_1"/>
    <property type="match status" value="1"/>
</dbReference>
<feature type="transmembrane region" description="Helical" evidence="7">
    <location>
        <begin position="194"/>
        <end position="211"/>
    </location>
</feature>
<dbReference type="SUPFAM" id="SSF54862">
    <property type="entry name" value="4Fe-4S ferredoxins"/>
    <property type="match status" value="1"/>
</dbReference>
<name>A0ABT6J601_9GAMM</name>
<dbReference type="InterPro" id="IPR013783">
    <property type="entry name" value="Ig-like_fold"/>
</dbReference>
<proteinExistence type="predicted"/>
<evidence type="ECO:0000256" key="3">
    <source>
        <dbReference type="ARBA" id="ARBA00022723"/>
    </source>
</evidence>
<keyword evidence="7" id="KW-0472">Membrane</keyword>
<gene>
    <name evidence="9" type="ORF">QFW77_04410</name>
</gene>
<dbReference type="InterPro" id="IPR017896">
    <property type="entry name" value="4Fe4S_Fe-S-bd"/>
</dbReference>
<keyword evidence="7" id="KW-0812">Transmembrane</keyword>
<dbReference type="PANTHER" id="PTHR30176:SF3">
    <property type="entry name" value="FERREDOXIN-TYPE PROTEIN NAPH"/>
    <property type="match status" value="1"/>
</dbReference>
<feature type="transmembrane region" description="Helical" evidence="7">
    <location>
        <begin position="83"/>
        <end position="104"/>
    </location>
</feature>
<dbReference type="Pfam" id="PF13746">
    <property type="entry name" value="Fer4_18"/>
    <property type="match status" value="2"/>
</dbReference>
<keyword evidence="2" id="KW-0004">4Fe-4S</keyword>
<dbReference type="InterPro" id="IPR051684">
    <property type="entry name" value="Electron_Trans/Redox"/>
</dbReference>
<sequence length="515" mass="57753">MAGRIPLEVVDDGGGSLYVSEGKIYPREVSGRFDRLRKIAVVWLLGMFYAFPWLRWDGRQAVLFDLPARQFHVFGLTFWPQDFLFLALLLIMAALALFFFTALAGRLWCGYACPQTVWTEVFLWMERWTEGDRHRRMKLDAAPWSADKLLRKGGKHLLWLVFALWTGFTFVGFFTPITDLGARLVPFAWGGWETFWVLFYALATWGNAGFLREQVCKYMCPYARFQSAMFDRNTLLIAYDPMRGEPRGPRKRGLLEGVQERARGLLDKVTAYDYVFRAAQHPTAADNRAQAHGTITFDPGQAEPLPKFAPEELGDCIDCTICVQVCPTGIDIRNGLQYECIACGACIDACDEVMDRMGYPRGLIRYSTQNAIDGKPTRVLRPRVLAYGAILLAVMAAWAWGVGNRSPLIAEVLRDRNALYREVATGVENGYTLKLVNKSNDAASYRVSLETEVAGMRLVEPAAPVRLRPQQVLSLPVVVAAPSGTGGRHEVRFIVEAVEGDTLATVDSSFFGPTR</sequence>
<comment type="caution">
    <text evidence="9">The sequence shown here is derived from an EMBL/GenBank/DDBJ whole genome shotgun (WGS) entry which is preliminary data.</text>
</comment>
<dbReference type="Pfam" id="PF11614">
    <property type="entry name" value="FixG_C"/>
    <property type="match status" value="1"/>
</dbReference>
<evidence type="ECO:0000313" key="10">
    <source>
        <dbReference type="Proteomes" id="UP001156940"/>
    </source>
</evidence>
<keyword evidence="4" id="KW-0249">Electron transport</keyword>
<reference evidence="9 10" key="1">
    <citation type="submission" date="2023-04" db="EMBL/GenBank/DDBJ databases">
        <title>Luteimonas endophyticus RD2P54.</title>
        <authorList>
            <person name="Sun J.-Q."/>
        </authorList>
    </citation>
    <scope>NUCLEOTIDE SEQUENCE [LARGE SCALE GENOMIC DNA]</scope>
    <source>
        <strain evidence="9 10">RD2P54</strain>
    </source>
</reference>
<feature type="transmembrane region" description="Helical" evidence="7">
    <location>
        <begin position="384"/>
        <end position="403"/>
    </location>
</feature>
<keyword evidence="1" id="KW-0813">Transport</keyword>
<keyword evidence="5" id="KW-0408">Iron</keyword>
<dbReference type="Gene3D" id="2.60.40.10">
    <property type="entry name" value="Immunoglobulins"/>
    <property type="match status" value="1"/>
</dbReference>
<evidence type="ECO:0000256" key="6">
    <source>
        <dbReference type="ARBA" id="ARBA00023014"/>
    </source>
</evidence>
<dbReference type="PROSITE" id="PS51379">
    <property type="entry name" value="4FE4S_FER_2"/>
    <property type="match status" value="1"/>
</dbReference>
<dbReference type="PANTHER" id="PTHR30176">
    <property type="entry name" value="FERREDOXIN-TYPE PROTEIN NAPH"/>
    <property type="match status" value="1"/>
</dbReference>
<keyword evidence="3" id="KW-0479">Metal-binding</keyword>
<dbReference type="InterPro" id="IPR032879">
    <property type="entry name" value="FixG_C"/>
</dbReference>
<keyword evidence="10" id="KW-1185">Reference proteome</keyword>
<evidence type="ECO:0000256" key="1">
    <source>
        <dbReference type="ARBA" id="ARBA00022448"/>
    </source>
</evidence>
<accession>A0ABT6J601</accession>
<evidence type="ECO:0000256" key="7">
    <source>
        <dbReference type="SAM" id="Phobius"/>
    </source>
</evidence>
<organism evidence="9 10">
    <name type="scientific">Luteimonas endophytica</name>
    <dbReference type="NCBI Taxonomy" id="3042023"/>
    <lineage>
        <taxon>Bacteria</taxon>
        <taxon>Pseudomonadati</taxon>
        <taxon>Pseudomonadota</taxon>
        <taxon>Gammaproteobacteria</taxon>
        <taxon>Lysobacterales</taxon>
        <taxon>Lysobacteraceae</taxon>
        <taxon>Luteimonas</taxon>
    </lineage>
</organism>
<evidence type="ECO:0000256" key="2">
    <source>
        <dbReference type="ARBA" id="ARBA00022485"/>
    </source>
</evidence>
<evidence type="ECO:0000256" key="5">
    <source>
        <dbReference type="ARBA" id="ARBA00023004"/>
    </source>
</evidence>
<keyword evidence="7" id="KW-1133">Transmembrane helix</keyword>
<evidence type="ECO:0000259" key="8">
    <source>
        <dbReference type="PROSITE" id="PS51379"/>
    </source>
</evidence>
<dbReference type="InterPro" id="IPR017900">
    <property type="entry name" value="4Fe4S_Fe_S_CS"/>
</dbReference>
<feature type="transmembrane region" description="Helical" evidence="7">
    <location>
        <begin position="157"/>
        <end position="174"/>
    </location>
</feature>
<dbReference type="Pfam" id="PF12801">
    <property type="entry name" value="Fer4_5"/>
    <property type="match status" value="1"/>
</dbReference>
<protein>
    <submittedName>
        <fullName evidence="9">FixG Ig-like domain-containing protein</fullName>
    </submittedName>
</protein>
<evidence type="ECO:0000256" key="4">
    <source>
        <dbReference type="ARBA" id="ARBA00022982"/>
    </source>
</evidence>
<dbReference type="Proteomes" id="UP001156940">
    <property type="component" value="Unassembled WGS sequence"/>
</dbReference>
<keyword evidence="6" id="KW-0411">Iron-sulfur</keyword>
<dbReference type="RefSeq" id="WP_280573087.1">
    <property type="nucleotide sequence ID" value="NZ_JARXRM010000019.1"/>
</dbReference>
<feature type="transmembrane region" description="Helical" evidence="7">
    <location>
        <begin position="39"/>
        <end position="56"/>
    </location>
</feature>
<dbReference type="EMBL" id="JARXRM010000019">
    <property type="protein sequence ID" value="MDH5822231.1"/>
    <property type="molecule type" value="Genomic_DNA"/>
</dbReference>
<feature type="domain" description="4Fe-4S ferredoxin-type" evidence="8">
    <location>
        <begin position="306"/>
        <end position="335"/>
    </location>
</feature>
<evidence type="ECO:0000313" key="9">
    <source>
        <dbReference type="EMBL" id="MDH5822231.1"/>
    </source>
</evidence>